<evidence type="ECO:0000313" key="1">
    <source>
        <dbReference type="EMBL" id="SVE34981.1"/>
    </source>
</evidence>
<organism evidence="1">
    <name type="scientific">marine metagenome</name>
    <dbReference type="NCBI Taxonomy" id="408172"/>
    <lineage>
        <taxon>unclassified sequences</taxon>
        <taxon>metagenomes</taxon>
        <taxon>ecological metagenomes</taxon>
    </lineage>
</organism>
<gene>
    <name evidence="1" type="ORF">METZ01_LOCUS487835</name>
</gene>
<proteinExistence type="predicted"/>
<reference evidence="1" key="1">
    <citation type="submission" date="2018-05" db="EMBL/GenBank/DDBJ databases">
        <authorList>
            <person name="Lanie J.A."/>
            <person name="Ng W.-L."/>
            <person name="Kazmierczak K.M."/>
            <person name="Andrzejewski T.M."/>
            <person name="Davidsen T.M."/>
            <person name="Wayne K.J."/>
            <person name="Tettelin H."/>
            <person name="Glass J.I."/>
            <person name="Rusch D."/>
            <person name="Podicherti R."/>
            <person name="Tsui H.-C.T."/>
            <person name="Winkler M.E."/>
        </authorList>
    </citation>
    <scope>NUCLEOTIDE SEQUENCE</scope>
</reference>
<sequence length="122" mass="13954">MLLPGLYKRGSDTLVSIINLRGIILVKLRSLGGSFEEFDLFYSRTGKRLFTGQLIVNFHKGAIGKIQVTKTLKSKELGTSDSETLYYMLLVVLSLRLVDHGILRRLDNRVLIWRKCTNINHF</sequence>
<dbReference type="EMBL" id="UINC01211188">
    <property type="protein sequence ID" value="SVE34981.1"/>
    <property type="molecule type" value="Genomic_DNA"/>
</dbReference>
<accession>A0A383CS78</accession>
<protein>
    <submittedName>
        <fullName evidence="1">Uncharacterized protein</fullName>
    </submittedName>
</protein>
<dbReference type="AlphaFoldDB" id="A0A383CS78"/>
<name>A0A383CS78_9ZZZZ</name>